<comment type="subunit">
    <text evidence="2">Homotrimer.</text>
</comment>
<dbReference type="GO" id="GO:0015288">
    <property type="term" value="F:porin activity"/>
    <property type="evidence" value="ECO:0007669"/>
    <property type="project" value="UniProtKB-KW"/>
</dbReference>
<evidence type="ECO:0000256" key="1">
    <source>
        <dbReference type="ARBA" id="ARBA00004571"/>
    </source>
</evidence>
<feature type="domain" description="Porin" evidence="12">
    <location>
        <begin position="13"/>
        <end position="342"/>
    </location>
</feature>
<evidence type="ECO:0000259" key="12">
    <source>
        <dbReference type="Pfam" id="PF13609"/>
    </source>
</evidence>
<dbReference type="GO" id="GO:0046930">
    <property type="term" value="C:pore complex"/>
    <property type="evidence" value="ECO:0007669"/>
    <property type="project" value="UniProtKB-KW"/>
</dbReference>
<evidence type="ECO:0000256" key="2">
    <source>
        <dbReference type="ARBA" id="ARBA00011233"/>
    </source>
</evidence>
<dbReference type="PANTHER" id="PTHR34501:SF9">
    <property type="entry name" value="MAJOR OUTER MEMBRANE PROTEIN P.IA"/>
    <property type="match status" value="1"/>
</dbReference>
<dbReference type="GO" id="GO:0006811">
    <property type="term" value="P:monoatomic ion transport"/>
    <property type="evidence" value="ECO:0007669"/>
    <property type="project" value="UniProtKB-KW"/>
</dbReference>
<dbReference type="Proteomes" id="UP000184693">
    <property type="component" value="Unassembled WGS sequence"/>
</dbReference>
<name>A0A1N6KHS1_9BURK</name>
<dbReference type="RefSeq" id="WP_074268896.1">
    <property type="nucleotide sequence ID" value="NZ_FSRM01000002.1"/>
</dbReference>
<organism evidence="13 14">
    <name type="scientific">Paraburkholderia phenazinium</name>
    <dbReference type="NCBI Taxonomy" id="60549"/>
    <lineage>
        <taxon>Bacteria</taxon>
        <taxon>Pseudomonadati</taxon>
        <taxon>Pseudomonadota</taxon>
        <taxon>Betaproteobacteria</taxon>
        <taxon>Burkholderiales</taxon>
        <taxon>Burkholderiaceae</taxon>
        <taxon>Paraburkholderia</taxon>
    </lineage>
</organism>
<evidence type="ECO:0000256" key="11">
    <source>
        <dbReference type="SAM" id="SignalP"/>
    </source>
</evidence>
<accession>A0A1N6KHS1</accession>
<dbReference type="CDD" id="cd00342">
    <property type="entry name" value="gram_neg_porins"/>
    <property type="match status" value="1"/>
</dbReference>
<gene>
    <name evidence="13" type="ORF">SAMN05444168_7182</name>
</gene>
<keyword evidence="7" id="KW-0406">Ion transport</keyword>
<feature type="chain" id="PRO_5012771590" evidence="11">
    <location>
        <begin position="27"/>
        <end position="365"/>
    </location>
</feature>
<evidence type="ECO:0000256" key="6">
    <source>
        <dbReference type="ARBA" id="ARBA00022729"/>
    </source>
</evidence>
<reference evidence="13 14" key="1">
    <citation type="submission" date="2016-11" db="EMBL/GenBank/DDBJ databases">
        <authorList>
            <person name="Jaros S."/>
            <person name="Januszkiewicz K."/>
            <person name="Wedrychowicz H."/>
        </authorList>
    </citation>
    <scope>NUCLEOTIDE SEQUENCE [LARGE SCALE GENOMIC DNA]</scope>
    <source>
        <strain evidence="13 14">GAS86</strain>
    </source>
</reference>
<keyword evidence="9" id="KW-0472">Membrane</keyword>
<evidence type="ECO:0000313" key="14">
    <source>
        <dbReference type="Proteomes" id="UP000184693"/>
    </source>
</evidence>
<evidence type="ECO:0000313" key="13">
    <source>
        <dbReference type="EMBL" id="SIO55876.1"/>
    </source>
</evidence>
<dbReference type="SUPFAM" id="SSF56935">
    <property type="entry name" value="Porins"/>
    <property type="match status" value="1"/>
</dbReference>
<dbReference type="EMBL" id="FSRM01000002">
    <property type="protein sequence ID" value="SIO55876.1"/>
    <property type="molecule type" value="Genomic_DNA"/>
</dbReference>
<evidence type="ECO:0000256" key="3">
    <source>
        <dbReference type="ARBA" id="ARBA00022448"/>
    </source>
</evidence>
<dbReference type="PANTHER" id="PTHR34501">
    <property type="entry name" value="PROTEIN YDDL-RELATED"/>
    <property type="match status" value="1"/>
</dbReference>
<evidence type="ECO:0000256" key="7">
    <source>
        <dbReference type="ARBA" id="ARBA00023065"/>
    </source>
</evidence>
<evidence type="ECO:0000256" key="10">
    <source>
        <dbReference type="ARBA" id="ARBA00023237"/>
    </source>
</evidence>
<keyword evidence="3" id="KW-0813">Transport</keyword>
<protein>
    <submittedName>
        <fullName evidence="13">Outer membrane protein (Porin)</fullName>
    </submittedName>
</protein>
<dbReference type="GO" id="GO:0009279">
    <property type="term" value="C:cell outer membrane"/>
    <property type="evidence" value="ECO:0007669"/>
    <property type="project" value="UniProtKB-SubCell"/>
</dbReference>
<keyword evidence="10" id="KW-0998">Cell outer membrane</keyword>
<dbReference type="InterPro" id="IPR050298">
    <property type="entry name" value="Gram-neg_bact_OMP"/>
</dbReference>
<evidence type="ECO:0000256" key="8">
    <source>
        <dbReference type="ARBA" id="ARBA00023114"/>
    </source>
</evidence>
<evidence type="ECO:0000256" key="5">
    <source>
        <dbReference type="ARBA" id="ARBA00022692"/>
    </source>
</evidence>
<dbReference type="InterPro" id="IPR033900">
    <property type="entry name" value="Gram_neg_porin_domain"/>
</dbReference>
<keyword evidence="8" id="KW-0626">Porin</keyword>
<proteinExistence type="predicted"/>
<keyword evidence="6 11" id="KW-0732">Signal</keyword>
<dbReference type="OrthoDB" id="8982743at2"/>
<comment type="subcellular location">
    <subcellularLocation>
        <location evidence="1">Cell outer membrane</location>
        <topology evidence="1">Multi-pass membrane protein</topology>
    </subcellularLocation>
</comment>
<sequence>MKKFHLMASSGAAAAALAMFAPSAFAQSSVTLYGLVDTTVRYLSNANANNDGQVAMGEGVETPSRWGLKGTEDLGGGLSAVFRLENQFQLWSGKLDNSSNQLFQRQAYVGLSSSQYGTVTLGRQQTPFFEQMGNTYDPLTVADFWQDSYVYNPVGPFLFTNSSVKYSGTFAGLTVEGMYGFGGVPGSVGSNSMYGLTASYSIGPLSADVGFQQNDVEGKKFNIVNVSTVYAFTPAVKVLAGWLHSQDETGTADFAQQQVGAPLLASASPDRIDDSFYVGSSWQVTSPLTLTVAGYYDHARNAAFLDGALGVGINYSATVLAEYALSKRTEVYGTVDFTRGNGAFLSDYPGRNNQTGVAVGLRNLF</sequence>
<evidence type="ECO:0000256" key="9">
    <source>
        <dbReference type="ARBA" id="ARBA00023136"/>
    </source>
</evidence>
<dbReference type="InterPro" id="IPR023614">
    <property type="entry name" value="Porin_dom_sf"/>
</dbReference>
<dbReference type="Pfam" id="PF13609">
    <property type="entry name" value="Porin_4"/>
    <property type="match status" value="1"/>
</dbReference>
<keyword evidence="5" id="KW-0812">Transmembrane</keyword>
<evidence type="ECO:0000256" key="4">
    <source>
        <dbReference type="ARBA" id="ARBA00022452"/>
    </source>
</evidence>
<keyword evidence="4" id="KW-1134">Transmembrane beta strand</keyword>
<dbReference type="AlphaFoldDB" id="A0A1N6KHS1"/>
<dbReference type="Gene3D" id="2.40.160.10">
    <property type="entry name" value="Porin"/>
    <property type="match status" value="1"/>
</dbReference>
<feature type="signal peptide" evidence="11">
    <location>
        <begin position="1"/>
        <end position="26"/>
    </location>
</feature>